<evidence type="ECO:0000256" key="3">
    <source>
        <dbReference type="ARBA" id="ARBA00023235"/>
    </source>
</evidence>
<evidence type="ECO:0000256" key="6">
    <source>
        <dbReference type="SAM" id="SignalP"/>
    </source>
</evidence>
<evidence type="ECO:0000256" key="2">
    <source>
        <dbReference type="ARBA" id="ARBA00023110"/>
    </source>
</evidence>
<evidence type="ECO:0000313" key="9">
    <source>
        <dbReference type="Proteomes" id="UP001595818"/>
    </source>
</evidence>
<dbReference type="InterPro" id="IPR046357">
    <property type="entry name" value="PPIase_dom_sf"/>
</dbReference>
<dbReference type="InterPro" id="IPR001179">
    <property type="entry name" value="PPIase_FKBP_dom"/>
</dbReference>
<evidence type="ECO:0000256" key="5">
    <source>
        <dbReference type="RuleBase" id="RU003915"/>
    </source>
</evidence>
<evidence type="ECO:0000313" key="8">
    <source>
        <dbReference type="EMBL" id="MFC4870354.1"/>
    </source>
</evidence>
<proteinExistence type="inferred from homology"/>
<evidence type="ECO:0000259" key="7">
    <source>
        <dbReference type="PROSITE" id="PS50059"/>
    </source>
</evidence>
<dbReference type="GO" id="GO:0003755">
    <property type="term" value="F:peptidyl-prolyl cis-trans isomerase activity"/>
    <property type="evidence" value="ECO:0007669"/>
    <property type="project" value="UniProtKB-EC"/>
</dbReference>
<dbReference type="PROSITE" id="PS50059">
    <property type="entry name" value="FKBP_PPIASE"/>
    <property type="match status" value="1"/>
</dbReference>
<comment type="catalytic activity">
    <reaction evidence="1 4 5">
        <text>[protein]-peptidylproline (omega=180) = [protein]-peptidylproline (omega=0)</text>
        <dbReference type="Rhea" id="RHEA:16237"/>
        <dbReference type="Rhea" id="RHEA-COMP:10747"/>
        <dbReference type="Rhea" id="RHEA-COMP:10748"/>
        <dbReference type="ChEBI" id="CHEBI:83833"/>
        <dbReference type="ChEBI" id="CHEBI:83834"/>
        <dbReference type="EC" id="5.2.1.8"/>
    </reaction>
</comment>
<evidence type="ECO:0000256" key="1">
    <source>
        <dbReference type="ARBA" id="ARBA00000971"/>
    </source>
</evidence>
<dbReference type="EMBL" id="JBHSJJ010000001">
    <property type="protein sequence ID" value="MFC4870354.1"/>
    <property type="molecule type" value="Genomic_DNA"/>
</dbReference>
<keyword evidence="6" id="KW-0732">Signal</keyword>
<sequence>MKKSTILLVACFSAMTMFSCISDDENWEATFNRDVKKIEEYIQTIETEYMRKETIGDTGVVLLFTEVNEEGEVPKNQDTLYVDYTGYLLDGTVFDTSDEDVAKDNGIHNASRTYEPLRIELGVSNVIVGWHIALSQMKEGEKAIALIPSGYAYGSQANGPIPANSVLAFDLDLVEVRSHQQQ</sequence>
<dbReference type="PANTHER" id="PTHR10516">
    <property type="entry name" value="PEPTIDYL-PROLYL CIS-TRANS ISOMERASE"/>
    <property type="match status" value="1"/>
</dbReference>
<evidence type="ECO:0000256" key="4">
    <source>
        <dbReference type="PROSITE-ProRule" id="PRU00277"/>
    </source>
</evidence>
<gene>
    <name evidence="8" type="ORF">ACFPFU_01565</name>
</gene>
<name>A0ABV9SVP7_9BACT</name>
<dbReference type="Pfam" id="PF00254">
    <property type="entry name" value="FKBP_C"/>
    <property type="match status" value="1"/>
</dbReference>
<keyword evidence="2 4" id="KW-0697">Rotamase</keyword>
<reference evidence="9" key="1">
    <citation type="journal article" date="2019" name="Int. J. Syst. Evol. Microbiol.">
        <title>The Global Catalogue of Microorganisms (GCM) 10K type strain sequencing project: providing services to taxonomists for standard genome sequencing and annotation.</title>
        <authorList>
            <consortium name="The Broad Institute Genomics Platform"/>
            <consortium name="The Broad Institute Genome Sequencing Center for Infectious Disease"/>
            <person name="Wu L."/>
            <person name="Ma J."/>
        </authorList>
    </citation>
    <scope>NUCLEOTIDE SEQUENCE [LARGE SCALE GENOMIC DNA]</scope>
    <source>
        <strain evidence="9">CGMCC 4.7466</strain>
    </source>
</reference>
<comment type="caution">
    <text evidence="8">The sequence shown here is derived from an EMBL/GenBank/DDBJ whole genome shotgun (WGS) entry which is preliminary data.</text>
</comment>
<feature type="signal peptide" evidence="6">
    <location>
        <begin position="1"/>
        <end position="22"/>
    </location>
</feature>
<dbReference type="Proteomes" id="UP001595818">
    <property type="component" value="Unassembled WGS sequence"/>
</dbReference>
<comment type="similarity">
    <text evidence="5">Belongs to the FKBP-type PPIase family.</text>
</comment>
<dbReference type="RefSeq" id="WP_377060817.1">
    <property type="nucleotide sequence ID" value="NZ_JBHSJJ010000001.1"/>
</dbReference>
<dbReference type="SUPFAM" id="SSF54534">
    <property type="entry name" value="FKBP-like"/>
    <property type="match status" value="1"/>
</dbReference>
<accession>A0ABV9SVP7</accession>
<dbReference type="Gene3D" id="3.10.50.40">
    <property type="match status" value="1"/>
</dbReference>
<dbReference type="EC" id="5.2.1.8" evidence="5"/>
<organism evidence="8 9">
    <name type="scientific">Negadavirga shengliensis</name>
    <dbReference type="NCBI Taxonomy" id="1389218"/>
    <lineage>
        <taxon>Bacteria</taxon>
        <taxon>Pseudomonadati</taxon>
        <taxon>Bacteroidota</taxon>
        <taxon>Cytophagia</taxon>
        <taxon>Cytophagales</taxon>
        <taxon>Cyclobacteriaceae</taxon>
        <taxon>Negadavirga</taxon>
    </lineage>
</organism>
<keyword evidence="9" id="KW-1185">Reference proteome</keyword>
<feature type="chain" id="PRO_5047539795" description="Peptidyl-prolyl cis-trans isomerase" evidence="6">
    <location>
        <begin position="23"/>
        <end position="182"/>
    </location>
</feature>
<dbReference type="PANTHER" id="PTHR10516:SF443">
    <property type="entry name" value="FK506-BINDING PROTEIN 59-RELATED"/>
    <property type="match status" value="1"/>
</dbReference>
<dbReference type="InterPro" id="IPR050689">
    <property type="entry name" value="FKBP-type_PPIase"/>
</dbReference>
<keyword evidence="3 4" id="KW-0413">Isomerase</keyword>
<feature type="domain" description="PPIase FKBP-type" evidence="7">
    <location>
        <begin position="77"/>
        <end position="177"/>
    </location>
</feature>
<protein>
    <recommendedName>
        <fullName evidence="5">Peptidyl-prolyl cis-trans isomerase</fullName>
        <ecNumber evidence="5">5.2.1.8</ecNumber>
    </recommendedName>
</protein>
<dbReference type="PROSITE" id="PS51257">
    <property type="entry name" value="PROKAR_LIPOPROTEIN"/>
    <property type="match status" value="1"/>
</dbReference>